<organism evidence="2 3">
    <name type="scientific">Streptomyces galilaeus</name>
    <dbReference type="NCBI Taxonomy" id="33899"/>
    <lineage>
        <taxon>Bacteria</taxon>
        <taxon>Bacillati</taxon>
        <taxon>Actinomycetota</taxon>
        <taxon>Actinomycetes</taxon>
        <taxon>Kitasatosporales</taxon>
        <taxon>Streptomycetaceae</taxon>
        <taxon>Streptomyces</taxon>
    </lineage>
</organism>
<dbReference type="Pfam" id="PF02585">
    <property type="entry name" value="PIG-L"/>
    <property type="match status" value="1"/>
</dbReference>
<dbReference type="SUPFAM" id="SSF102588">
    <property type="entry name" value="LmbE-like"/>
    <property type="match status" value="1"/>
</dbReference>
<evidence type="ECO:0000313" key="2">
    <source>
        <dbReference type="EMBL" id="MFM9652506.1"/>
    </source>
</evidence>
<evidence type="ECO:0000256" key="1">
    <source>
        <dbReference type="ARBA" id="ARBA00022833"/>
    </source>
</evidence>
<dbReference type="RefSeq" id="WP_369280498.1">
    <property type="nucleotide sequence ID" value="NZ_JBJVMW010000037.1"/>
</dbReference>
<accession>A0ABW9IVP2</accession>
<evidence type="ECO:0000313" key="3">
    <source>
        <dbReference type="Proteomes" id="UP001631993"/>
    </source>
</evidence>
<keyword evidence="3" id="KW-1185">Reference proteome</keyword>
<dbReference type="EMBL" id="JBJVNE010000029">
    <property type="protein sequence ID" value="MFM9652506.1"/>
    <property type="molecule type" value="Genomic_DNA"/>
</dbReference>
<reference evidence="2 3" key="1">
    <citation type="submission" date="2024-12" db="EMBL/GenBank/DDBJ databases">
        <title>Forecasting of Potato common scab and diversities of Pathogenic streptomyces spp. in china.</title>
        <authorList>
            <person name="Handique U."/>
            <person name="Wu J."/>
        </authorList>
    </citation>
    <scope>NUCLEOTIDE SEQUENCE [LARGE SCALE GENOMIC DNA]</scope>
    <source>
        <strain evidence="2 3">ZRIMU1585</strain>
    </source>
</reference>
<keyword evidence="1" id="KW-0862">Zinc</keyword>
<dbReference type="Proteomes" id="UP001631993">
    <property type="component" value="Unassembled WGS sequence"/>
</dbReference>
<gene>
    <name evidence="2" type="ORF">ACKI1S_41060</name>
</gene>
<protein>
    <submittedName>
        <fullName evidence="2">PIG-L deacetylase family protein</fullName>
    </submittedName>
</protein>
<name>A0ABW9IVP2_STRGJ</name>
<sequence length="372" mass="40127">MPERPSPAPSVRRTSHALVADDRPIRLPHTEFDGTEVRFLGEPVDPDLFPASAASLWHACDGTRPYRSWPPEERELIAGWHAAGLVVAAPPPRPYPSRALICLSPHPDDAQLALGGLLARYGGRVVDVFSQETWTRRPHYRSRPALASRLLLEEERVACAVLGAELTVLGQVDAADRSAWQEGYFLEPHEADAARSTEPELFERVTAGLAAEVAGGSLVLVPLAVGGHVDHVLTRQAALELIARKVLEPERVAFYEDMPYSLFANAEAEAGRLLVGPGPSPLAPVLIPGSEAAARVKQEALWPYRLQVLEAVTRRIIRHGRQLGTPGWAERLWVPPESADAFAELAVTAADEPGDVFGEPASTVADDAAAAG</sequence>
<dbReference type="InterPro" id="IPR003737">
    <property type="entry name" value="GlcNAc_PI_deacetylase-related"/>
</dbReference>
<comment type="caution">
    <text evidence="2">The sequence shown here is derived from an EMBL/GenBank/DDBJ whole genome shotgun (WGS) entry which is preliminary data.</text>
</comment>
<dbReference type="InterPro" id="IPR024078">
    <property type="entry name" value="LmbE-like_dom_sf"/>
</dbReference>
<dbReference type="Gene3D" id="3.40.50.10320">
    <property type="entry name" value="LmbE-like"/>
    <property type="match status" value="1"/>
</dbReference>
<proteinExistence type="predicted"/>